<dbReference type="Pfam" id="PF14052">
    <property type="entry name" value="Caps_assemb_Wzi"/>
    <property type="match status" value="1"/>
</dbReference>
<dbReference type="Gene3D" id="2.40.160.130">
    <property type="entry name" value="Capsule assembly protein Wzi"/>
    <property type="match status" value="1"/>
</dbReference>
<protein>
    <submittedName>
        <fullName evidence="2">Capsule assembly Wzi family protein</fullName>
    </submittedName>
</protein>
<keyword evidence="3" id="KW-1185">Reference proteome</keyword>
<name>A0ABV4W7Q9_9GAMM</name>
<evidence type="ECO:0000313" key="2">
    <source>
        <dbReference type="EMBL" id="MFB2715998.1"/>
    </source>
</evidence>
<feature type="chain" id="PRO_5045454693" evidence="1">
    <location>
        <begin position="25"/>
        <end position="493"/>
    </location>
</feature>
<dbReference type="InterPro" id="IPR038636">
    <property type="entry name" value="Wzi_sf"/>
</dbReference>
<reference evidence="2 3" key="1">
    <citation type="submission" date="2024-09" db="EMBL/GenBank/DDBJ databases">
        <title>Draft genome sequences of 6 high pH adapted Marinobacter shengliensis sp. isolated from Mariana forearc serpentinite mud volcanoes.</title>
        <authorList>
            <person name="Elkassas S."/>
            <person name="Serres M."/>
            <person name="Michael N."/>
            <person name="Amina P."/>
            <person name="Teodora Z."/>
            <person name="Julie H."/>
        </authorList>
    </citation>
    <scope>NUCLEOTIDE SEQUENCE [LARGE SCALE GENOMIC DNA]</scope>
    <source>
        <strain evidence="2 3">EB4</strain>
    </source>
</reference>
<organism evidence="2 3">
    <name type="scientific">Marinobacter shengliensis</name>
    <dbReference type="NCBI Taxonomy" id="1389223"/>
    <lineage>
        <taxon>Bacteria</taxon>
        <taxon>Pseudomonadati</taxon>
        <taxon>Pseudomonadota</taxon>
        <taxon>Gammaproteobacteria</taxon>
        <taxon>Pseudomonadales</taxon>
        <taxon>Marinobacteraceae</taxon>
        <taxon>Marinobacter</taxon>
    </lineage>
</organism>
<keyword evidence="1" id="KW-0732">Signal</keyword>
<dbReference type="RefSeq" id="WP_374814335.1">
    <property type="nucleotide sequence ID" value="NZ_JBHFLD010000012.1"/>
</dbReference>
<gene>
    <name evidence="2" type="ORF">ACE05E_10945</name>
</gene>
<dbReference type="Proteomes" id="UP001576762">
    <property type="component" value="Unassembled WGS sequence"/>
</dbReference>
<dbReference type="EMBL" id="JBHFLD010000012">
    <property type="protein sequence ID" value="MFB2715998.1"/>
    <property type="molecule type" value="Genomic_DNA"/>
</dbReference>
<sequence>MKSLRNRRLTVFVPALIASSALNAAPWLEPGDLRARHAVQKLADRGHYERGVTTWPIMWNDIDSGITTGVSSDLPATGSQNAYLRFERTEQGRSGFRSEIMVGGTSEPGFVRGFQQKPREEGELALTVQWQGEYLAMGLSPQYAANPSDDKDFRADGSYVAGVIGNWVVGVGAIDRWWGPGWQSSLLLSTNARPMPAVFVNRADTAAPEHPWLSWIGPWNLTVFAGQMEKERVVPETRLVGMRLALRPITGLDIGFSRAIIFGGEGFSQSFSTFWDAFIGDDNSIDGSDPGNQLGAIDIRYGFPVGVQTMSLYMEMMGEDEAGYMPSRKSWLFGSDWTTQFLDADQQWFVEYANTLADDLIGDSIPNYAYSHYRYRTGYQYLGRNMAPTFDGDSETLTVGLFHFMNNGSDLSFSLSHANLNKDGGNRVVQPDNKIAYFVPDGAQKAVIASAGYGTEFMNGWLSLNVQATDKKIRLLGGEQDQWSAAASWTYRF</sequence>
<evidence type="ECO:0000313" key="3">
    <source>
        <dbReference type="Proteomes" id="UP001576762"/>
    </source>
</evidence>
<comment type="caution">
    <text evidence="2">The sequence shown here is derived from an EMBL/GenBank/DDBJ whole genome shotgun (WGS) entry which is preliminary data.</text>
</comment>
<feature type="signal peptide" evidence="1">
    <location>
        <begin position="1"/>
        <end position="24"/>
    </location>
</feature>
<accession>A0ABV4W7Q9</accession>
<evidence type="ECO:0000256" key="1">
    <source>
        <dbReference type="SAM" id="SignalP"/>
    </source>
</evidence>
<dbReference type="InterPro" id="IPR026950">
    <property type="entry name" value="Caps_assemb_Wzi"/>
</dbReference>
<proteinExistence type="predicted"/>